<sequence length="176" mass="20501">MPPSGTGKIPILLLTTPEEVTYRFTSVTPVIPETFWLPELPYRPYRKRNFTSTAQPVNKSLLWAPTSWYTTLARSEPRYWYKRQIKKGECPCPRCEPEFVYVRPAPQRTLTRKDIDPRPHEELLALVKGRLDTSVQDYRYYLARRLRTLDIQVGPPTMLVGYLGPNTLDRVKSLFG</sequence>
<accession>A0A3N4HIX8</accession>
<proteinExistence type="predicted"/>
<dbReference type="AlphaFoldDB" id="A0A3N4HIX8"/>
<protein>
    <submittedName>
        <fullName evidence="1">Uncharacterized protein</fullName>
    </submittedName>
</protein>
<reference evidence="1 2" key="1">
    <citation type="journal article" date="2018" name="Nat. Ecol. Evol.">
        <title>Pezizomycetes genomes reveal the molecular basis of ectomycorrhizal truffle lifestyle.</title>
        <authorList>
            <person name="Murat C."/>
            <person name="Payen T."/>
            <person name="Noel B."/>
            <person name="Kuo A."/>
            <person name="Morin E."/>
            <person name="Chen J."/>
            <person name="Kohler A."/>
            <person name="Krizsan K."/>
            <person name="Balestrini R."/>
            <person name="Da Silva C."/>
            <person name="Montanini B."/>
            <person name="Hainaut M."/>
            <person name="Levati E."/>
            <person name="Barry K.W."/>
            <person name="Belfiori B."/>
            <person name="Cichocki N."/>
            <person name="Clum A."/>
            <person name="Dockter R.B."/>
            <person name="Fauchery L."/>
            <person name="Guy J."/>
            <person name="Iotti M."/>
            <person name="Le Tacon F."/>
            <person name="Lindquist E.A."/>
            <person name="Lipzen A."/>
            <person name="Malagnac F."/>
            <person name="Mello A."/>
            <person name="Molinier V."/>
            <person name="Miyauchi S."/>
            <person name="Poulain J."/>
            <person name="Riccioni C."/>
            <person name="Rubini A."/>
            <person name="Sitrit Y."/>
            <person name="Splivallo R."/>
            <person name="Traeger S."/>
            <person name="Wang M."/>
            <person name="Zifcakova L."/>
            <person name="Wipf D."/>
            <person name="Zambonelli A."/>
            <person name="Paolocci F."/>
            <person name="Nowrousian M."/>
            <person name="Ottonello S."/>
            <person name="Baldrian P."/>
            <person name="Spatafora J.W."/>
            <person name="Henrissat B."/>
            <person name="Nagy L.G."/>
            <person name="Aury J.M."/>
            <person name="Wincker P."/>
            <person name="Grigoriev I.V."/>
            <person name="Bonfante P."/>
            <person name="Martin F.M."/>
        </authorList>
    </citation>
    <scope>NUCLEOTIDE SEQUENCE [LARGE SCALE GENOMIC DNA]</scope>
    <source>
        <strain evidence="1 2">RN42</strain>
    </source>
</reference>
<gene>
    <name evidence="1" type="ORF">BJ508DRAFT_313397</name>
</gene>
<dbReference type="EMBL" id="ML119808">
    <property type="protein sequence ID" value="RPA73883.1"/>
    <property type="molecule type" value="Genomic_DNA"/>
</dbReference>
<evidence type="ECO:0000313" key="1">
    <source>
        <dbReference type="EMBL" id="RPA73883.1"/>
    </source>
</evidence>
<keyword evidence="2" id="KW-1185">Reference proteome</keyword>
<dbReference type="Proteomes" id="UP000275078">
    <property type="component" value="Unassembled WGS sequence"/>
</dbReference>
<name>A0A3N4HIX8_ASCIM</name>
<organism evidence="1 2">
    <name type="scientific">Ascobolus immersus RN42</name>
    <dbReference type="NCBI Taxonomy" id="1160509"/>
    <lineage>
        <taxon>Eukaryota</taxon>
        <taxon>Fungi</taxon>
        <taxon>Dikarya</taxon>
        <taxon>Ascomycota</taxon>
        <taxon>Pezizomycotina</taxon>
        <taxon>Pezizomycetes</taxon>
        <taxon>Pezizales</taxon>
        <taxon>Ascobolaceae</taxon>
        <taxon>Ascobolus</taxon>
    </lineage>
</organism>
<evidence type="ECO:0000313" key="2">
    <source>
        <dbReference type="Proteomes" id="UP000275078"/>
    </source>
</evidence>